<feature type="region of interest" description="Disordered" evidence="1">
    <location>
        <begin position="77"/>
        <end position="97"/>
    </location>
</feature>
<dbReference type="EMBL" id="JWZT01003814">
    <property type="protein sequence ID" value="KII65479.1"/>
    <property type="molecule type" value="Genomic_DNA"/>
</dbReference>
<comment type="caution">
    <text evidence="2">The sequence shown here is derived from an EMBL/GenBank/DDBJ whole genome shotgun (WGS) entry which is preliminary data.</text>
</comment>
<gene>
    <name evidence="2" type="ORF">RF11_05606</name>
    <name evidence="3" type="ORF">RF11_10845</name>
</gene>
<evidence type="ECO:0000313" key="3">
    <source>
        <dbReference type="EMBL" id="KII65479.1"/>
    </source>
</evidence>
<reference evidence="2 4" key="1">
    <citation type="journal article" date="2014" name="Genome Biol. Evol.">
        <title>The genome of the myxosporean Thelohanellus kitauei shows adaptations to nutrient acquisition within its fish host.</title>
        <authorList>
            <person name="Yang Y."/>
            <person name="Xiong J."/>
            <person name="Zhou Z."/>
            <person name="Huo F."/>
            <person name="Miao W."/>
            <person name="Ran C."/>
            <person name="Liu Y."/>
            <person name="Zhang J."/>
            <person name="Feng J."/>
            <person name="Wang M."/>
            <person name="Wang M."/>
            <person name="Wang L."/>
            <person name="Yao B."/>
        </authorList>
    </citation>
    <scope>NUCLEOTIDE SEQUENCE [LARGE SCALE GENOMIC DNA]</scope>
    <source>
        <strain evidence="2">Wuqing</strain>
    </source>
</reference>
<keyword evidence="4" id="KW-1185">Reference proteome</keyword>
<accession>A0A0C2IUL4</accession>
<evidence type="ECO:0000256" key="1">
    <source>
        <dbReference type="SAM" id="MobiDB-lite"/>
    </source>
</evidence>
<dbReference type="Proteomes" id="UP000031668">
    <property type="component" value="Unassembled WGS sequence"/>
</dbReference>
<protein>
    <submittedName>
        <fullName evidence="2">Uncharacterized protein</fullName>
    </submittedName>
</protein>
<organism evidence="2 4">
    <name type="scientific">Thelohanellus kitauei</name>
    <name type="common">Myxosporean</name>
    <dbReference type="NCBI Taxonomy" id="669202"/>
    <lineage>
        <taxon>Eukaryota</taxon>
        <taxon>Metazoa</taxon>
        <taxon>Cnidaria</taxon>
        <taxon>Myxozoa</taxon>
        <taxon>Myxosporea</taxon>
        <taxon>Bivalvulida</taxon>
        <taxon>Platysporina</taxon>
        <taxon>Myxobolidae</taxon>
        <taxon>Thelohanellus</taxon>
    </lineage>
</organism>
<evidence type="ECO:0000313" key="4">
    <source>
        <dbReference type="Proteomes" id="UP000031668"/>
    </source>
</evidence>
<evidence type="ECO:0000313" key="2">
    <source>
        <dbReference type="EMBL" id="KII60532.1"/>
    </source>
</evidence>
<dbReference type="EMBL" id="JWZT01005579">
    <property type="protein sequence ID" value="KII60532.1"/>
    <property type="molecule type" value="Genomic_DNA"/>
</dbReference>
<dbReference type="AlphaFoldDB" id="A0A0C2IUL4"/>
<proteinExistence type="predicted"/>
<sequence length="127" mass="14644">MSHQNELASIRDNLKKLGQNIKFPDYTDLNTNLKSDILKTRDDVSLGYSPEKELNPKRKDKSRVFQKPNQHVIVVSSEDSAKKSNENTDFSNRGNDDELEKALNQERKGYFYLQDVLKAQKNSLAEK</sequence>
<name>A0A0C2IUL4_THEKT</name>